<dbReference type="GO" id="GO:0016829">
    <property type="term" value="F:lyase activity"/>
    <property type="evidence" value="ECO:0007669"/>
    <property type="project" value="UniProtKB-KW"/>
</dbReference>
<dbReference type="Proteomes" id="UP001049176">
    <property type="component" value="Chromosome 3"/>
</dbReference>
<dbReference type="EMBL" id="CM032183">
    <property type="protein sequence ID" value="KAG7095990.1"/>
    <property type="molecule type" value="Genomic_DNA"/>
</dbReference>
<dbReference type="SUPFAM" id="SSF48230">
    <property type="entry name" value="Chondroitin AC/alginate lyase"/>
    <property type="match status" value="1"/>
</dbReference>
<protein>
    <recommendedName>
        <fullName evidence="3">Alginate lyase domain-containing protein</fullName>
    </recommendedName>
</protein>
<accession>A0A9P7UWN4</accession>
<dbReference type="KEGG" id="more:E1B28_006673"/>
<dbReference type="Pfam" id="PF05426">
    <property type="entry name" value="Alginate_lyase"/>
    <property type="match status" value="1"/>
</dbReference>
<evidence type="ECO:0000313" key="4">
    <source>
        <dbReference type="EMBL" id="KAG7095990.1"/>
    </source>
</evidence>
<gene>
    <name evidence="4" type="ORF">E1B28_006673</name>
</gene>
<keyword evidence="2" id="KW-0456">Lyase</keyword>
<dbReference type="InterPro" id="IPR008929">
    <property type="entry name" value="Chondroitin_lyas"/>
</dbReference>
<evidence type="ECO:0000256" key="1">
    <source>
        <dbReference type="ARBA" id="ARBA00022729"/>
    </source>
</evidence>
<dbReference type="InterPro" id="IPR008397">
    <property type="entry name" value="Alginate_lyase_dom"/>
</dbReference>
<reference evidence="4" key="1">
    <citation type="journal article" date="2021" name="Genome Biol. Evol.">
        <title>The assembled and annotated genome of the fairy-ring fungus Marasmius oreades.</title>
        <authorList>
            <person name="Hiltunen M."/>
            <person name="Ament-Velasquez S.L."/>
            <person name="Johannesson H."/>
        </authorList>
    </citation>
    <scope>NUCLEOTIDE SEQUENCE</scope>
    <source>
        <strain evidence="4">03SP1</strain>
    </source>
</reference>
<evidence type="ECO:0000256" key="2">
    <source>
        <dbReference type="ARBA" id="ARBA00023239"/>
    </source>
</evidence>
<dbReference type="GO" id="GO:0042597">
    <property type="term" value="C:periplasmic space"/>
    <property type="evidence" value="ECO:0007669"/>
    <property type="project" value="InterPro"/>
</dbReference>
<evidence type="ECO:0000259" key="3">
    <source>
        <dbReference type="Pfam" id="PF05426"/>
    </source>
</evidence>
<dbReference type="OrthoDB" id="63533at2759"/>
<feature type="domain" description="Alginate lyase" evidence="3">
    <location>
        <begin position="57"/>
        <end position="344"/>
    </location>
</feature>
<proteinExistence type="predicted"/>
<dbReference type="RefSeq" id="XP_043012460.1">
    <property type="nucleotide sequence ID" value="XM_043151365.1"/>
</dbReference>
<dbReference type="GeneID" id="66075749"/>
<name>A0A9P7UWN4_9AGAR</name>
<dbReference type="AlphaFoldDB" id="A0A9P7UWN4"/>
<keyword evidence="1" id="KW-0732">Signal</keyword>
<evidence type="ECO:0000313" key="5">
    <source>
        <dbReference type="Proteomes" id="UP001049176"/>
    </source>
</evidence>
<comment type="caution">
    <text evidence="4">The sequence shown here is derived from an EMBL/GenBank/DDBJ whole genome shotgun (WGS) entry which is preliminary data.</text>
</comment>
<sequence>MLFLCQRTEAQTSYISDFVDPNFVLAKEFPFHTYQAEVTIVKWARQFSLKGPWSVVDKPFAPPSGDKHDYLSWSPYSWPDCSNVGNTSVLPDEQVWTTCPYTLRDGEFNPDVRLINDVGNIDDLSNAVLYNSIAYVITGGNSNLFSRNAVHFLKIWFLDQDTRMNPSLTYAQILRGPDGQVGRHTGVLDMKGFVRIATAIEIFRKSNTTDWTPQIESGMIDWIKNYTSWIETDPAGLKEAAALNNHGTFYHVQLASLKLIVNDHEGAKDAIERYYNGQFLTQIEENGEQPLEAARTRPYHYHAYNIAAIISLARIAQYIDPEYNVWNRTSLKGGTLKKAMDFALSLDPTETNEVESVIEMFPYVAAIGSVFGDSDGKYKKFLEDGHPEYATDPHFLWNQPFVGGPTVTSAADKARMTRRVSSSGALGLKVLRGKRWMLGLAFGVSFGAGIGL</sequence>
<keyword evidence="5" id="KW-1185">Reference proteome</keyword>
<dbReference type="Gene3D" id="1.50.10.100">
    <property type="entry name" value="Chondroitin AC/alginate lyase"/>
    <property type="match status" value="1"/>
</dbReference>
<organism evidence="4 5">
    <name type="scientific">Marasmius oreades</name>
    <name type="common">fairy-ring Marasmius</name>
    <dbReference type="NCBI Taxonomy" id="181124"/>
    <lineage>
        <taxon>Eukaryota</taxon>
        <taxon>Fungi</taxon>
        <taxon>Dikarya</taxon>
        <taxon>Basidiomycota</taxon>
        <taxon>Agaricomycotina</taxon>
        <taxon>Agaricomycetes</taxon>
        <taxon>Agaricomycetidae</taxon>
        <taxon>Agaricales</taxon>
        <taxon>Marasmiineae</taxon>
        <taxon>Marasmiaceae</taxon>
        <taxon>Marasmius</taxon>
    </lineage>
</organism>